<gene>
    <name evidence="1" type="ORF">SAMN04488090_3147</name>
</gene>
<sequence length="139" mass="15757">MNRSALSDLQQDLTTRLQGLVYLSESNAPFSFRALPEWQGTGAPAVDELRPLLDIPEKTPVKSLKINAFFKPLTARFDWFGKEEEAMAVKFDSLKEWLSGQLSDLTVFKAGKREIDYFLLGKTIDNQWVCISTHATETE</sequence>
<keyword evidence="2" id="KW-1185">Reference proteome</keyword>
<accession>A0A1G9S279</accession>
<dbReference type="Pfam" id="PF07924">
    <property type="entry name" value="NuiA"/>
    <property type="match status" value="1"/>
</dbReference>
<dbReference type="EMBL" id="FNGS01000005">
    <property type="protein sequence ID" value="SDM29593.1"/>
    <property type="molecule type" value="Genomic_DNA"/>
</dbReference>
<dbReference type="Gene3D" id="3.40.1460.10">
    <property type="entry name" value="Nuclease A inhibitor-like"/>
    <property type="match status" value="1"/>
</dbReference>
<dbReference type="AlphaFoldDB" id="A0A1G9S279"/>
<proteinExistence type="predicted"/>
<evidence type="ECO:0000313" key="2">
    <source>
        <dbReference type="Proteomes" id="UP000198901"/>
    </source>
</evidence>
<dbReference type="InterPro" id="IPR036587">
    <property type="entry name" value="NucleaseA_inhib-like_sf"/>
</dbReference>
<dbReference type="STRING" id="563176.SAMN04488090_3147"/>
<dbReference type="RefSeq" id="WP_093204141.1">
    <property type="nucleotide sequence ID" value="NZ_FNGS01000005.1"/>
</dbReference>
<protein>
    <submittedName>
        <fullName evidence="1">Nuclease A inhibitor-like protein</fullName>
    </submittedName>
</protein>
<evidence type="ECO:0000313" key="1">
    <source>
        <dbReference type="EMBL" id="SDM29593.1"/>
    </source>
</evidence>
<dbReference type="SUPFAM" id="SSF82602">
    <property type="entry name" value="Nuclease A inhibitor (NuiA)"/>
    <property type="match status" value="1"/>
</dbReference>
<organism evidence="1 2">
    <name type="scientific">Siphonobacter aquaeclarae</name>
    <dbReference type="NCBI Taxonomy" id="563176"/>
    <lineage>
        <taxon>Bacteria</taxon>
        <taxon>Pseudomonadati</taxon>
        <taxon>Bacteroidota</taxon>
        <taxon>Cytophagia</taxon>
        <taxon>Cytophagales</taxon>
        <taxon>Cytophagaceae</taxon>
        <taxon>Siphonobacter</taxon>
    </lineage>
</organism>
<dbReference type="InterPro" id="IPR012489">
    <property type="entry name" value="NucleaseA_inhib-like"/>
</dbReference>
<name>A0A1G9S279_9BACT</name>
<dbReference type="Proteomes" id="UP000198901">
    <property type="component" value="Unassembled WGS sequence"/>
</dbReference>
<dbReference type="OrthoDB" id="960668at2"/>
<reference evidence="1 2" key="1">
    <citation type="submission" date="2016-10" db="EMBL/GenBank/DDBJ databases">
        <authorList>
            <person name="de Groot N.N."/>
        </authorList>
    </citation>
    <scope>NUCLEOTIDE SEQUENCE [LARGE SCALE GENOMIC DNA]</scope>
    <source>
        <strain evidence="1 2">DSM 21668</strain>
    </source>
</reference>